<reference evidence="3" key="1">
    <citation type="journal article" date="2019" name="Sci. Rep.">
        <title>Draft genome of Tanacetum cinerariifolium, the natural source of mosquito coil.</title>
        <authorList>
            <person name="Yamashiro T."/>
            <person name="Shiraishi A."/>
            <person name="Satake H."/>
            <person name="Nakayama K."/>
        </authorList>
    </citation>
    <scope>NUCLEOTIDE SEQUENCE</scope>
</reference>
<dbReference type="Gene3D" id="2.40.70.10">
    <property type="entry name" value="Acid Proteases"/>
    <property type="match status" value="1"/>
</dbReference>
<comment type="caution">
    <text evidence="3">The sequence shown here is derived from an EMBL/GenBank/DDBJ whole genome shotgun (WGS) entry which is preliminary data.</text>
</comment>
<keyword evidence="3" id="KW-0695">RNA-directed DNA polymerase</keyword>
<dbReference type="GO" id="GO:0003964">
    <property type="term" value="F:RNA-directed DNA polymerase activity"/>
    <property type="evidence" value="ECO:0007669"/>
    <property type="project" value="UniProtKB-KW"/>
</dbReference>
<evidence type="ECO:0000313" key="3">
    <source>
        <dbReference type="EMBL" id="GFB12456.1"/>
    </source>
</evidence>
<dbReference type="SUPFAM" id="SSF56672">
    <property type="entry name" value="DNA/RNA polymerases"/>
    <property type="match status" value="1"/>
</dbReference>
<dbReference type="FunFam" id="3.10.10.10:FF:000002">
    <property type="entry name" value="Retrovirus-related Pol polyprotein from transposon 17.6-like protein"/>
    <property type="match status" value="1"/>
</dbReference>
<dbReference type="PROSITE" id="PS50878">
    <property type="entry name" value="RT_POL"/>
    <property type="match status" value="1"/>
</dbReference>
<keyword evidence="3" id="KW-0808">Transferase</keyword>
<dbReference type="InterPro" id="IPR043502">
    <property type="entry name" value="DNA/RNA_pol_sf"/>
</dbReference>
<dbReference type="CDD" id="cd00303">
    <property type="entry name" value="retropepsin_like"/>
    <property type="match status" value="1"/>
</dbReference>
<dbReference type="AlphaFoldDB" id="A0A699L1D4"/>
<proteinExistence type="predicted"/>
<dbReference type="InterPro" id="IPR053134">
    <property type="entry name" value="RNA-dir_DNA_polymerase"/>
</dbReference>
<feature type="region of interest" description="Disordered" evidence="1">
    <location>
        <begin position="53"/>
        <end position="87"/>
    </location>
</feature>
<dbReference type="EMBL" id="BKCJ010557301">
    <property type="protein sequence ID" value="GFB12456.1"/>
    <property type="molecule type" value="Genomic_DNA"/>
</dbReference>
<feature type="compositionally biased region" description="Low complexity" evidence="1">
    <location>
        <begin position="58"/>
        <end position="73"/>
    </location>
</feature>
<dbReference type="PANTHER" id="PTHR24559">
    <property type="entry name" value="TRANSPOSON TY3-I GAG-POL POLYPROTEIN"/>
    <property type="match status" value="1"/>
</dbReference>
<dbReference type="PANTHER" id="PTHR24559:SF444">
    <property type="entry name" value="REVERSE TRANSCRIPTASE DOMAIN-CONTAINING PROTEIN"/>
    <property type="match status" value="1"/>
</dbReference>
<sequence length="448" mass="51276">KKVEAYIKGLPENIKGEVTSSRPVNLNETVHMAHTLMEQKIQDKAERIAKGIKRKWENSQSGNRNNNRGNYQDNTRHHQYNNQRQGNARAMTNAPTEQGGYKGNKHLCNSCKKHHTGNYMLTCHNYGRPGHYARDCKKKAVATDPVRLDTSYEVELADGRAASTNIVLKGCTINLVDHLFKINLMSIELGTFDIIIGMDWLVEQDVVIVCGKKVVHVPYKNKTLVVEGDRGASRLKVISCIKARKYIERGSQLFVAHVIQKEPQEKRLEDVPVIRDFLEVFPNDLPGLPPPWQVEFRIDLVPGTAPVIRAPYWLAPSLMKELVKQLQKLSEKGFILPSSSPWGAPVLFVKKKDRSFCMCIDYQELNKLTIDLRTGYHQLRIKEEDIPITAFKTRYGHSEFRVMPFGLTNAPAVFMDLINRVYKPYLDKFVIVFIDDILIYSKNKEENE</sequence>
<dbReference type="CDD" id="cd01647">
    <property type="entry name" value="RT_LTR"/>
    <property type="match status" value="1"/>
</dbReference>
<evidence type="ECO:0000259" key="2">
    <source>
        <dbReference type="PROSITE" id="PS50878"/>
    </source>
</evidence>
<keyword evidence="3" id="KW-0548">Nucleotidyltransferase</keyword>
<protein>
    <submittedName>
        <fullName evidence="3">Putative reverse transcriptase domain-containing protein</fullName>
    </submittedName>
</protein>
<dbReference type="Pfam" id="PF00078">
    <property type="entry name" value="RVT_1"/>
    <property type="match status" value="1"/>
</dbReference>
<gene>
    <name evidence="3" type="ORF">Tci_684427</name>
</gene>
<dbReference type="InterPro" id="IPR043128">
    <property type="entry name" value="Rev_trsase/Diguanyl_cyclase"/>
</dbReference>
<dbReference type="Gene3D" id="3.30.70.270">
    <property type="match status" value="1"/>
</dbReference>
<accession>A0A699L1D4</accession>
<dbReference type="InterPro" id="IPR000477">
    <property type="entry name" value="RT_dom"/>
</dbReference>
<name>A0A699L1D4_TANCI</name>
<feature type="domain" description="Reverse transcriptase" evidence="2">
    <location>
        <begin position="282"/>
        <end position="448"/>
    </location>
</feature>
<dbReference type="Gene3D" id="3.10.10.10">
    <property type="entry name" value="HIV Type 1 Reverse Transcriptase, subunit A, domain 1"/>
    <property type="match status" value="2"/>
</dbReference>
<dbReference type="InterPro" id="IPR021109">
    <property type="entry name" value="Peptidase_aspartic_dom_sf"/>
</dbReference>
<organism evidence="3">
    <name type="scientific">Tanacetum cinerariifolium</name>
    <name type="common">Dalmatian daisy</name>
    <name type="synonym">Chrysanthemum cinerariifolium</name>
    <dbReference type="NCBI Taxonomy" id="118510"/>
    <lineage>
        <taxon>Eukaryota</taxon>
        <taxon>Viridiplantae</taxon>
        <taxon>Streptophyta</taxon>
        <taxon>Embryophyta</taxon>
        <taxon>Tracheophyta</taxon>
        <taxon>Spermatophyta</taxon>
        <taxon>Magnoliopsida</taxon>
        <taxon>eudicotyledons</taxon>
        <taxon>Gunneridae</taxon>
        <taxon>Pentapetalae</taxon>
        <taxon>asterids</taxon>
        <taxon>campanulids</taxon>
        <taxon>Asterales</taxon>
        <taxon>Asteraceae</taxon>
        <taxon>Asteroideae</taxon>
        <taxon>Anthemideae</taxon>
        <taxon>Anthemidinae</taxon>
        <taxon>Tanacetum</taxon>
    </lineage>
</organism>
<feature type="non-terminal residue" evidence="3">
    <location>
        <position position="1"/>
    </location>
</feature>
<evidence type="ECO:0000256" key="1">
    <source>
        <dbReference type="SAM" id="MobiDB-lite"/>
    </source>
</evidence>
<dbReference type="Pfam" id="PF08284">
    <property type="entry name" value="RVP_2"/>
    <property type="match status" value="1"/>
</dbReference>